<keyword evidence="2" id="KW-0436">Ligase</keyword>
<dbReference type="OMA" id="MQERHVD"/>
<dbReference type="AlphaFoldDB" id="C4QVY2"/>
<keyword evidence="4" id="KW-0067">ATP-binding</keyword>
<sequence length="540" mass="61948">MFANLVYRRTSLVVTPSIRIRSYISITTETEFANRKARVQENHEFYYPLVNDLRYGNGVQTLRIPEFRKKFEYYQFPNSSKKIDTLFSVCGKISSIRRAGKGMIFMDIIQDFTKLQLVIHHKMLNLNKEEFSNIHSEFRIGDHVSVIGFPGKTDVGELSLKANQRVKLAAPALHPLPPKLTDTAKINSLRVVDYLVNRKSQEIILARSKIISTIRKFLEDRQFVEVSTPIIANSGTGANATPFVTSSEHIKNDMLQPEPLQLRVAPELWLKKLIISGFDKVFEIGKVFRNEGIDSTHNPEFSTCEFYQTFTSLEELMNLTTDLFRSISTELLNAESLKLTHIQAKALQHEEFETLEFIPAIEEATGKKLPENLGVAELENYFKSINLEFPKVKSPAQFLDTLSSEYLEPQCAKPTFIYHQPAILSPLAKSTSIKYGDRQYDISRRFELFINGNEYVNAYEEENDPFSQNEKFKLQTRSKEKHQDEEALVPDYKYVTMMEWGMPPTGGWGIGIDRLTMLLTDSARVENVLTFGKLNDVLKH</sequence>
<dbReference type="InterPro" id="IPR004364">
    <property type="entry name" value="Aa-tRNA-synt_II"/>
</dbReference>
<dbReference type="InterPro" id="IPR006195">
    <property type="entry name" value="aa-tRNA-synth_II"/>
</dbReference>
<dbReference type="InterPro" id="IPR044136">
    <property type="entry name" value="Lys-tRNA-ligase_II_N"/>
</dbReference>
<evidence type="ECO:0000259" key="9">
    <source>
        <dbReference type="PROSITE" id="PS50862"/>
    </source>
</evidence>
<evidence type="ECO:0000256" key="5">
    <source>
        <dbReference type="ARBA" id="ARBA00023146"/>
    </source>
</evidence>
<dbReference type="eggNOG" id="KOG1885">
    <property type="taxonomic scope" value="Eukaryota"/>
</dbReference>
<dbReference type="SUPFAM" id="SSF50249">
    <property type="entry name" value="Nucleic acid-binding proteins"/>
    <property type="match status" value="1"/>
</dbReference>
<keyword evidence="5" id="KW-0030">Aminoacyl-tRNA synthetase</keyword>
<keyword evidence="11" id="KW-1185">Reference proteome</keyword>
<dbReference type="FunCoup" id="C4QVY2">
    <property type="interactions" value="101"/>
</dbReference>
<dbReference type="EMBL" id="FN392319">
    <property type="protein sequence ID" value="CAY67405.1"/>
    <property type="molecule type" value="Genomic_DNA"/>
</dbReference>
<dbReference type="EC" id="6.1.1.6" evidence="1 8"/>
<dbReference type="GeneID" id="8197564"/>
<dbReference type="RefSeq" id="XP_002489686.1">
    <property type="nucleotide sequence ID" value="XM_002489641.1"/>
</dbReference>
<dbReference type="PANTHER" id="PTHR42918:SF5">
    <property type="entry name" value="LYSINE--TRNA LIGASE, MITOCHONDRIAL"/>
    <property type="match status" value="1"/>
</dbReference>
<evidence type="ECO:0000256" key="1">
    <source>
        <dbReference type="ARBA" id="ARBA00013166"/>
    </source>
</evidence>
<evidence type="ECO:0000256" key="7">
    <source>
        <dbReference type="ARBA" id="ARBA00048573"/>
    </source>
</evidence>
<gene>
    <name evidence="10" type="ordered locus">PAS_chr1-1_0047</name>
</gene>
<protein>
    <recommendedName>
        <fullName evidence="1 8">Lysine--tRNA ligase</fullName>
        <ecNumber evidence="1 8">6.1.1.6</ecNumber>
    </recommendedName>
    <alternativeName>
        <fullName evidence="6 8">Lysyl-tRNA synthetase</fullName>
    </alternativeName>
</protein>
<dbReference type="Proteomes" id="UP000000314">
    <property type="component" value="Chromosome 1"/>
</dbReference>
<dbReference type="InterPro" id="IPR002313">
    <property type="entry name" value="Lys-tRNA-ligase_II"/>
</dbReference>
<dbReference type="Pfam" id="PF01336">
    <property type="entry name" value="tRNA_anti-codon"/>
    <property type="match status" value="1"/>
</dbReference>
<dbReference type="InterPro" id="IPR004365">
    <property type="entry name" value="NA-bd_OB_tRNA"/>
</dbReference>
<evidence type="ECO:0000313" key="11">
    <source>
        <dbReference type="Proteomes" id="UP000000314"/>
    </source>
</evidence>
<evidence type="ECO:0000313" key="10">
    <source>
        <dbReference type="EMBL" id="CAY67405.1"/>
    </source>
</evidence>
<dbReference type="SMR" id="C4QVY2"/>
<dbReference type="NCBIfam" id="TIGR00499">
    <property type="entry name" value="lysS_bact"/>
    <property type="match status" value="1"/>
</dbReference>
<dbReference type="SUPFAM" id="SSF55681">
    <property type="entry name" value="Class II aaRS and biotin synthetases"/>
    <property type="match status" value="1"/>
</dbReference>
<proteinExistence type="predicted"/>
<dbReference type="InterPro" id="IPR018149">
    <property type="entry name" value="Lys-tRNA-synth_II_C"/>
</dbReference>
<dbReference type="HOGENOM" id="CLU_008255_6_0_1"/>
<dbReference type="GO" id="GO:0005739">
    <property type="term" value="C:mitochondrion"/>
    <property type="evidence" value="ECO:0007669"/>
    <property type="project" value="EnsemblFungi"/>
</dbReference>
<dbReference type="PANTHER" id="PTHR42918">
    <property type="entry name" value="LYSYL-TRNA SYNTHETASE"/>
    <property type="match status" value="1"/>
</dbReference>
<keyword evidence="3" id="KW-0547">Nucleotide-binding</keyword>
<feature type="domain" description="Aminoacyl-transfer RNA synthetases class-II family profile" evidence="9">
    <location>
        <begin position="207"/>
        <end position="540"/>
    </location>
</feature>
<dbReference type="Pfam" id="PF00152">
    <property type="entry name" value="tRNA-synt_2"/>
    <property type="match status" value="1"/>
</dbReference>
<evidence type="ECO:0000256" key="8">
    <source>
        <dbReference type="RuleBase" id="RU003748"/>
    </source>
</evidence>
<dbReference type="STRING" id="644223.C4QVY2"/>
<dbReference type="GO" id="GO:0008033">
    <property type="term" value="P:tRNA processing"/>
    <property type="evidence" value="ECO:0007669"/>
    <property type="project" value="EnsemblFungi"/>
</dbReference>
<dbReference type="PRINTS" id="PR00982">
    <property type="entry name" value="TRNASYNTHLYS"/>
</dbReference>
<organism evidence="10 11">
    <name type="scientific">Komagataella phaffii (strain GS115 / ATCC 20864)</name>
    <name type="common">Yeast</name>
    <name type="synonym">Pichia pastoris</name>
    <dbReference type="NCBI Taxonomy" id="644223"/>
    <lineage>
        <taxon>Eukaryota</taxon>
        <taxon>Fungi</taxon>
        <taxon>Dikarya</taxon>
        <taxon>Ascomycota</taxon>
        <taxon>Saccharomycotina</taxon>
        <taxon>Pichiomycetes</taxon>
        <taxon>Pichiales</taxon>
        <taxon>Pichiaceae</taxon>
        <taxon>Komagataella</taxon>
    </lineage>
</organism>
<dbReference type="GO" id="GO:0004824">
    <property type="term" value="F:lysine-tRNA ligase activity"/>
    <property type="evidence" value="ECO:0007669"/>
    <property type="project" value="UniProtKB-EC"/>
</dbReference>
<evidence type="ECO:0000256" key="2">
    <source>
        <dbReference type="ARBA" id="ARBA00022598"/>
    </source>
</evidence>
<comment type="catalytic activity">
    <reaction evidence="7 8">
        <text>tRNA(Lys) + L-lysine + ATP = L-lysyl-tRNA(Lys) + AMP + diphosphate</text>
        <dbReference type="Rhea" id="RHEA:20792"/>
        <dbReference type="Rhea" id="RHEA-COMP:9696"/>
        <dbReference type="Rhea" id="RHEA-COMP:9697"/>
        <dbReference type="ChEBI" id="CHEBI:30616"/>
        <dbReference type="ChEBI" id="CHEBI:32551"/>
        <dbReference type="ChEBI" id="CHEBI:33019"/>
        <dbReference type="ChEBI" id="CHEBI:78442"/>
        <dbReference type="ChEBI" id="CHEBI:78529"/>
        <dbReference type="ChEBI" id="CHEBI:456215"/>
        <dbReference type="EC" id="6.1.1.6"/>
    </reaction>
</comment>
<dbReference type="PROSITE" id="PS50862">
    <property type="entry name" value="AA_TRNA_LIGASE_II"/>
    <property type="match status" value="1"/>
</dbReference>
<dbReference type="GO" id="GO:0070154">
    <property type="term" value="P:mitochondrial lysyl-tRNA aminoacylation"/>
    <property type="evidence" value="ECO:0007669"/>
    <property type="project" value="EnsemblFungi"/>
</dbReference>
<evidence type="ECO:0000256" key="3">
    <source>
        <dbReference type="ARBA" id="ARBA00022741"/>
    </source>
</evidence>
<evidence type="ECO:0000256" key="4">
    <source>
        <dbReference type="ARBA" id="ARBA00022840"/>
    </source>
</evidence>
<dbReference type="GO" id="GO:0005524">
    <property type="term" value="F:ATP binding"/>
    <property type="evidence" value="ECO:0007669"/>
    <property type="project" value="UniProtKB-KW"/>
</dbReference>
<dbReference type="CDD" id="cd04322">
    <property type="entry name" value="LysRS_N"/>
    <property type="match status" value="1"/>
</dbReference>
<dbReference type="Gene3D" id="2.40.50.140">
    <property type="entry name" value="Nucleic acid-binding proteins"/>
    <property type="match status" value="1"/>
</dbReference>
<accession>C4QVY2</accession>
<dbReference type="GO" id="GO:0000049">
    <property type="term" value="F:tRNA binding"/>
    <property type="evidence" value="ECO:0007669"/>
    <property type="project" value="TreeGrafter"/>
</dbReference>
<dbReference type="InParanoid" id="C4QVY2"/>
<dbReference type="OrthoDB" id="21243at2759"/>
<evidence type="ECO:0000256" key="6">
    <source>
        <dbReference type="ARBA" id="ARBA00030563"/>
    </source>
</evidence>
<dbReference type="InterPro" id="IPR012340">
    <property type="entry name" value="NA-bd_OB-fold"/>
</dbReference>
<name>C4QVY2_KOMPG</name>
<dbReference type="KEGG" id="ppa:PAS_chr1-1_0047"/>
<dbReference type="InterPro" id="IPR045864">
    <property type="entry name" value="aa-tRNA-synth_II/BPL/LPL"/>
</dbReference>
<dbReference type="Gene3D" id="3.30.930.10">
    <property type="entry name" value="Bira Bifunctional Protein, Domain 2"/>
    <property type="match status" value="1"/>
</dbReference>
<reference evidence="10 11" key="1">
    <citation type="journal article" date="2009" name="Nat. Biotechnol.">
        <title>Genome sequence of the recombinant protein production host Pichia pastoris.</title>
        <authorList>
            <person name="De Schutter K."/>
            <person name="Lin Y.C."/>
            <person name="Tiels P."/>
            <person name="Van Hecke A."/>
            <person name="Glinka S."/>
            <person name="Weber-Lehmann J."/>
            <person name="Rouze P."/>
            <person name="Van de Peer Y."/>
            <person name="Callewaert N."/>
        </authorList>
    </citation>
    <scope>NUCLEOTIDE SEQUENCE [LARGE SCALE GENOMIC DNA]</scope>
    <source>
        <strain evidence="11">GS115 / ATCC 20864</strain>
    </source>
</reference>